<dbReference type="STRING" id="1802312.A3C06_02915"/>
<dbReference type="EMBL" id="MHRQ01000020">
    <property type="protein sequence ID" value="OHA26503.1"/>
    <property type="molecule type" value="Genomic_DNA"/>
</dbReference>
<comment type="caution">
    <text evidence="2">The sequence shown here is derived from an EMBL/GenBank/DDBJ whole genome shotgun (WGS) entry which is preliminary data.</text>
</comment>
<dbReference type="Pfam" id="PF01973">
    <property type="entry name" value="MptE-like"/>
    <property type="match status" value="1"/>
</dbReference>
<name>A0A1G2MRL3_9BACT</name>
<dbReference type="Gene3D" id="3.90.1480.10">
    <property type="entry name" value="Alpha-2,3-sialyltransferase"/>
    <property type="match status" value="1"/>
</dbReference>
<dbReference type="InterPro" id="IPR002826">
    <property type="entry name" value="MptE-like"/>
</dbReference>
<evidence type="ECO:0000313" key="2">
    <source>
        <dbReference type="EMBL" id="OHA26503.1"/>
    </source>
</evidence>
<organism evidence="2 3">
    <name type="scientific">Candidatus Taylorbacteria bacterium RIFCSPHIGHO2_02_FULL_46_13</name>
    <dbReference type="NCBI Taxonomy" id="1802312"/>
    <lineage>
        <taxon>Bacteria</taxon>
        <taxon>Candidatus Tayloriibacteriota</taxon>
    </lineage>
</organism>
<evidence type="ECO:0000313" key="3">
    <source>
        <dbReference type="Proteomes" id="UP000177565"/>
    </source>
</evidence>
<protein>
    <recommendedName>
        <fullName evidence="1">6-hydroxymethylpterin diphosphokinase MptE-like domain-containing protein</fullName>
    </recommendedName>
</protein>
<sequence length="345" mass="40296">MTEKNPTIRGFIKGIIPRGKPRMKNALCAYSPAASRGVVNPLLPSLARERKRRYFFSPLTRLAIKRLTVVGPLFIELADFYRTQKHALRKYLFYLRHRQKLKPNAELKNKFLGKRCFILACGPSIKTQDLKKLEGEFCISVSNFFVHPDFKIIKPEYHVFSESHAPITKEQMKAWLEDAERHLPEGQKVMMSVHDRSLSQEFKLLKKQRIYFYVFSQSQISAESPIEYTKQIPLIQTVAHQAIYLALYSGAKEIYLVGCDHDWILHYGENRHFYAENESELTRTGLNQWGTDLGTEFESYVRLWNIYKEIKRYATVREVLVMNATRGGLLDVFPRKNLDEVLNKK</sequence>
<accession>A0A1G2MRL3</accession>
<proteinExistence type="predicted"/>
<gene>
    <name evidence="2" type="ORF">A3C06_02915</name>
</gene>
<dbReference type="AlphaFoldDB" id="A0A1G2MRL3"/>
<evidence type="ECO:0000259" key="1">
    <source>
        <dbReference type="Pfam" id="PF01973"/>
    </source>
</evidence>
<dbReference type="Proteomes" id="UP000177565">
    <property type="component" value="Unassembled WGS sequence"/>
</dbReference>
<reference evidence="2 3" key="1">
    <citation type="journal article" date="2016" name="Nat. Commun.">
        <title>Thousands of microbial genomes shed light on interconnected biogeochemical processes in an aquifer system.</title>
        <authorList>
            <person name="Anantharaman K."/>
            <person name="Brown C.T."/>
            <person name="Hug L.A."/>
            <person name="Sharon I."/>
            <person name="Castelle C.J."/>
            <person name="Probst A.J."/>
            <person name="Thomas B.C."/>
            <person name="Singh A."/>
            <person name="Wilkins M.J."/>
            <person name="Karaoz U."/>
            <person name="Brodie E.L."/>
            <person name="Williams K.H."/>
            <person name="Hubbard S.S."/>
            <person name="Banfield J.F."/>
        </authorList>
    </citation>
    <scope>NUCLEOTIDE SEQUENCE [LARGE SCALE GENOMIC DNA]</scope>
</reference>
<feature type="domain" description="6-hydroxymethylpterin diphosphokinase MptE-like" evidence="1">
    <location>
        <begin position="103"/>
        <end position="263"/>
    </location>
</feature>